<accession>A0ACB7V976</accession>
<organism evidence="1 2">
    <name type="scientific">Dioscorea alata</name>
    <name type="common">Purple yam</name>
    <dbReference type="NCBI Taxonomy" id="55571"/>
    <lineage>
        <taxon>Eukaryota</taxon>
        <taxon>Viridiplantae</taxon>
        <taxon>Streptophyta</taxon>
        <taxon>Embryophyta</taxon>
        <taxon>Tracheophyta</taxon>
        <taxon>Spermatophyta</taxon>
        <taxon>Magnoliopsida</taxon>
        <taxon>Liliopsida</taxon>
        <taxon>Dioscoreales</taxon>
        <taxon>Dioscoreaceae</taxon>
        <taxon>Dioscorea</taxon>
    </lineage>
</organism>
<comment type="caution">
    <text evidence="1">The sequence shown here is derived from an EMBL/GenBank/DDBJ whole genome shotgun (WGS) entry which is preliminary data.</text>
</comment>
<dbReference type="Proteomes" id="UP000827976">
    <property type="component" value="Chromosome 10"/>
</dbReference>
<sequence>MNQDFMKLDRFDGTNYTRWKDKMMFFLIALMIWFVLDPSLPEVPDATLDESTEPKAERVKRQEDELLFCDHILNTFSDCLYDLFTSVQSLREIWKALEFKYNTEKQETNKFIILKFFELLCLITFLY</sequence>
<evidence type="ECO:0000313" key="2">
    <source>
        <dbReference type="Proteomes" id="UP000827976"/>
    </source>
</evidence>
<name>A0ACB7V976_DIOAL</name>
<keyword evidence="2" id="KW-1185">Reference proteome</keyword>
<protein>
    <submittedName>
        <fullName evidence="1">Uncharacterized protein</fullName>
    </submittedName>
</protein>
<evidence type="ECO:0000313" key="1">
    <source>
        <dbReference type="EMBL" id="KAH7670294.1"/>
    </source>
</evidence>
<proteinExistence type="predicted"/>
<dbReference type="EMBL" id="CM037020">
    <property type="protein sequence ID" value="KAH7670294.1"/>
    <property type="molecule type" value="Genomic_DNA"/>
</dbReference>
<gene>
    <name evidence="1" type="ORF">IHE45_10G016400</name>
</gene>
<reference evidence="2" key="1">
    <citation type="journal article" date="2022" name="Nat. Commun.">
        <title>Chromosome evolution and the genetic basis of agronomically important traits in greater yam.</title>
        <authorList>
            <person name="Bredeson J.V."/>
            <person name="Lyons J.B."/>
            <person name="Oniyinde I.O."/>
            <person name="Okereke N.R."/>
            <person name="Kolade O."/>
            <person name="Nnabue I."/>
            <person name="Nwadili C.O."/>
            <person name="Hribova E."/>
            <person name="Parker M."/>
            <person name="Nwogha J."/>
            <person name="Shu S."/>
            <person name="Carlson J."/>
            <person name="Kariba R."/>
            <person name="Muthemba S."/>
            <person name="Knop K."/>
            <person name="Barton G.J."/>
            <person name="Sherwood A.V."/>
            <person name="Lopez-Montes A."/>
            <person name="Asiedu R."/>
            <person name="Jamnadass R."/>
            <person name="Muchugi A."/>
            <person name="Goodstein D."/>
            <person name="Egesi C.N."/>
            <person name="Featherston J."/>
            <person name="Asfaw A."/>
            <person name="Simpson G.G."/>
            <person name="Dolezel J."/>
            <person name="Hendre P.S."/>
            <person name="Van Deynze A."/>
            <person name="Kumar P.L."/>
            <person name="Obidiegwu J.E."/>
            <person name="Bhattacharjee R."/>
            <person name="Rokhsar D.S."/>
        </authorList>
    </citation>
    <scope>NUCLEOTIDE SEQUENCE [LARGE SCALE GENOMIC DNA]</scope>
    <source>
        <strain evidence="2">cv. TDa95/00328</strain>
    </source>
</reference>